<feature type="region of interest" description="Disordered" evidence="2">
    <location>
        <begin position="230"/>
        <end position="251"/>
    </location>
</feature>
<dbReference type="GeneTree" id="ENSGT00940000164099"/>
<reference evidence="3" key="2">
    <citation type="submission" date="2025-09" db="UniProtKB">
        <authorList>
            <consortium name="Ensembl"/>
        </authorList>
    </citation>
    <scope>IDENTIFICATION</scope>
</reference>
<dbReference type="InterPro" id="IPR038792">
    <property type="entry name" value="CFAP97D1/2"/>
</dbReference>
<protein>
    <recommendedName>
        <fullName evidence="5">Cilia- and flagella-associated protein 97</fullName>
    </recommendedName>
</protein>
<keyword evidence="4" id="KW-1185">Reference proteome</keyword>
<dbReference type="PANTHER" id="PTHR33768">
    <property type="entry name" value="MIP11318P"/>
    <property type="match status" value="1"/>
</dbReference>
<evidence type="ECO:0000313" key="3">
    <source>
        <dbReference type="Ensembl" id="ENSLLTP00000009203.1"/>
    </source>
</evidence>
<dbReference type="Ensembl" id="ENSLLTT00000009550.1">
    <property type="protein sequence ID" value="ENSLLTP00000009203.1"/>
    <property type="gene ID" value="ENSLLTG00000007049.1"/>
</dbReference>
<proteinExistence type="inferred from homology"/>
<dbReference type="InterPro" id="IPR029488">
    <property type="entry name" value="Hmw/CFAP97"/>
</dbReference>
<evidence type="ECO:0000313" key="4">
    <source>
        <dbReference type="Proteomes" id="UP000694406"/>
    </source>
</evidence>
<evidence type="ECO:0000256" key="2">
    <source>
        <dbReference type="SAM" id="MobiDB-lite"/>
    </source>
</evidence>
<evidence type="ECO:0008006" key="5">
    <source>
        <dbReference type="Google" id="ProtNLM"/>
    </source>
</evidence>
<dbReference type="AlphaFoldDB" id="A0A8C5RWG9"/>
<evidence type="ECO:0000256" key="1">
    <source>
        <dbReference type="ARBA" id="ARBA00008315"/>
    </source>
</evidence>
<dbReference type="PANTHER" id="PTHR33768:SF7">
    <property type="entry name" value="CFAP97 DOMAIN CONTAINING 2"/>
    <property type="match status" value="1"/>
</dbReference>
<name>A0A8C5RWG9_LATLA</name>
<sequence length="251" mass="30034">MTCKHTTVVRALLKKVPADDSHSFKCDLRFKYTLGCFKMHRAYQPILPCGSKYLQQKWDKATYEEHKQKILRAKPMVDTSAPPTYGHLHLKLRKLKLEKDRLSTIERDNHLLLKKISYIMKTEGRVDNKNEYITKSLNREKQQRELFRINQENCAILERIAKCKSRYSIQKWGEDWRKTKNYMSSITRYPQSLRELQIQKGQHKKMYKKRLKDNKLKVERLRDKQEQGVELIHQDKELNEDCQGENPIEKA</sequence>
<accession>A0A8C5RWG9</accession>
<reference evidence="3" key="1">
    <citation type="submission" date="2025-08" db="UniProtKB">
        <authorList>
            <consortium name="Ensembl"/>
        </authorList>
    </citation>
    <scope>IDENTIFICATION</scope>
</reference>
<comment type="similarity">
    <text evidence="1">Belongs to the CFAP97 family.</text>
</comment>
<dbReference type="Pfam" id="PF13879">
    <property type="entry name" value="Hmw_CFAP97"/>
    <property type="match status" value="1"/>
</dbReference>
<organism evidence="3 4">
    <name type="scientific">Laticauda laticaudata</name>
    <name type="common">Blue-ringed sea krait</name>
    <name type="synonym">Blue-lipped sea krait</name>
    <dbReference type="NCBI Taxonomy" id="8630"/>
    <lineage>
        <taxon>Eukaryota</taxon>
        <taxon>Metazoa</taxon>
        <taxon>Chordata</taxon>
        <taxon>Craniata</taxon>
        <taxon>Vertebrata</taxon>
        <taxon>Euteleostomi</taxon>
        <taxon>Lepidosauria</taxon>
        <taxon>Squamata</taxon>
        <taxon>Bifurcata</taxon>
        <taxon>Unidentata</taxon>
        <taxon>Episquamata</taxon>
        <taxon>Toxicofera</taxon>
        <taxon>Serpentes</taxon>
        <taxon>Colubroidea</taxon>
        <taxon>Elapidae</taxon>
        <taxon>Laticaudinae</taxon>
        <taxon>Laticauda</taxon>
    </lineage>
</organism>
<dbReference type="Proteomes" id="UP000694406">
    <property type="component" value="Unplaced"/>
</dbReference>
<feature type="compositionally biased region" description="Basic and acidic residues" evidence="2">
    <location>
        <begin position="230"/>
        <end position="239"/>
    </location>
</feature>